<feature type="region of interest" description="Disordered" evidence="1">
    <location>
        <begin position="258"/>
        <end position="304"/>
    </location>
</feature>
<dbReference type="AlphaFoldDB" id="A0A3N4HGX7"/>
<feature type="compositionally biased region" description="Basic and acidic residues" evidence="1">
    <location>
        <begin position="644"/>
        <end position="654"/>
    </location>
</feature>
<feature type="region of interest" description="Disordered" evidence="1">
    <location>
        <begin position="564"/>
        <end position="590"/>
    </location>
</feature>
<feature type="compositionally biased region" description="Basic and acidic residues" evidence="1">
    <location>
        <begin position="125"/>
        <end position="136"/>
    </location>
</feature>
<sequence length="762" mass="83027">MSVKDVGRGGDMPEEAPTISLSIKGDIPIATATSSFIALTANPTGPSDPLLTQALKDTNSSLPTPDNNKSDSHLSRSTIAIVASVVTFIVLMILVSILITLKRRKRKARYLLTHHENGSTSSMARVDKVPKTEKTKSRPSRGGYFSVSTMYSEKKKSRHMKVVESELPPPMPASLAQRAVTPVKAPFELPGDTTWVKGKFLTSTIWDGYSRVQNAVPAVAGTPVLVDTSYKGTRRTLFPGEEEKARLDELFESGPVVERKREMEERKDRKVEAGSSRAAEVLPSRNSTTATFGPGRNGKTPLSLTNIDEARGKGLEEYPAGEAERYEVHPLRNSEQLLYGGRKTPRLNTTDLPSRTPTNSTFGPPTTKLAFTAFSPTDFEPITKDQTEYPAGEAKRFQIPSRRNSNGSVSDASGGENGASRGLLNAVSPMEPQRDSFFSSNGLGVTIEGATEPFPPTANPLLPSSRSPAPELSMKLPAFVPLSQTPLLQQKDITSPTFETHQAFSTPRIPSPHQTYTTPRIPAPLQTAVPPQLPQQAPFTPINPSQMHHTTPWAPVKSLKAESFLDPASPDSPASSMALPQLGDEPRSSWGSLEVGYVKALERRKLLQELAEAELQVDRLKKELKEKRREEQVAKGVAKSRKRSEKELREREAMIVKNRQRLIELADTSSGESTEREGASSDTDRERTETEGSSDISRAGSTTRLLPAGPAGEEKGVRRNSTLKNYSGGEAGPSGRGIFDPRGIWARDEVVDVGYGEECNTV</sequence>
<protein>
    <submittedName>
        <fullName evidence="3">Uncharacterized protein</fullName>
    </submittedName>
</protein>
<evidence type="ECO:0000313" key="3">
    <source>
        <dbReference type="EMBL" id="RPA71320.1"/>
    </source>
</evidence>
<feature type="region of interest" description="Disordered" evidence="1">
    <location>
        <begin position="380"/>
        <end position="469"/>
    </location>
</feature>
<feature type="compositionally biased region" description="Polar residues" evidence="1">
    <location>
        <begin position="401"/>
        <end position="411"/>
    </location>
</feature>
<evidence type="ECO:0000256" key="2">
    <source>
        <dbReference type="SAM" id="Phobius"/>
    </source>
</evidence>
<organism evidence="3 4">
    <name type="scientific">Ascobolus immersus RN42</name>
    <dbReference type="NCBI Taxonomy" id="1160509"/>
    <lineage>
        <taxon>Eukaryota</taxon>
        <taxon>Fungi</taxon>
        <taxon>Dikarya</taxon>
        <taxon>Ascomycota</taxon>
        <taxon>Pezizomycotina</taxon>
        <taxon>Pezizomycetes</taxon>
        <taxon>Pezizales</taxon>
        <taxon>Ascobolaceae</taxon>
        <taxon>Ascobolus</taxon>
    </lineage>
</organism>
<keyword evidence="2" id="KW-0812">Transmembrane</keyword>
<dbReference type="EMBL" id="ML119944">
    <property type="protein sequence ID" value="RPA71320.1"/>
    <property type="molecule type" value="Genomic_DNA"/>
</dbReference>
<name>A0A3N4HGX7_ASCIM</name>
<keyword evidence="2" id="KW-1133">Transmembrane helix</keyword>
<evidence type="ECO:0000313" key="4">
    <source>
        <dbReference type="Proteomes" id="UP000275078"/>
    </source>
</evidence>
<gene>
    <name evidence="3" type="ORF">BJ508DRAFT_101472</name>
</gene>
<feature type="transmembrane region" description="Helical" evidence="2">
    <location>
        <begin position="79"/>
        <end position="101"/>
    </location>
</feature>
<reference evidence="3 4" key="1">
    <citation type="journal article" date="2018" name="Nat. Ecol. Evol.">
        <title>Pezizomycetes genomes reveal the molecular basis of ectomycorrhizal truffle lifestyle.</title>
        <authorList>
            <person name="Murat C."/>
            <person name="Payen T."/>
            <person name="Noel B."/>
            <person name="Kuo A."/>
            <person name="Morin E."/>
            <person name="Chen J."/>
            <person name="Kohler A."/>
            <person name="Krizsan K."/>
            <person name="Balestrini R."/>
            <person name="Da Silva C."/>
            <person name="Montanini B."/>
            <person name="Hainaut M."/>
            <person name="Levati E."/>
            <person name="Barry K.W."/>
            <person name="Belfiori B."/>
            <person name="Cichocki N."/>
            <person name="Clum A."/>
            <person name="Dockter R.B."/>
            <person name="Fauchery L."/>
            <person name="Guy J."/>
            <person name="Iotti M."/>
            <person name="Le Tacon F."/>
            <person name="Lindquist E.A."/>
            <person name="Lipzen A."/>
            <person name="Malagnac F."/>
            <person name="Mello A."/>
            <person name="Molinier V."/>
            <person name="Miyauchi S."/>
            <person name="Poulain J."/>
            <person name="Riccioni C."/>
            <person name="Rubini A."/>
            <person name="Sitrit Y."/>
            <person name="Splivallo R."/>
            <person name="Traeger S."/>
            <person name="Wang M."/>
            <person name="Zifcakova L."/>
            <person name="Wipf D."/>
            <person name="Zambonelli A."/>
            <person name="Paolocci F."/>
            <person name="Nowrousian M."/>
            <person name="Ottonello S."/>
            <person name="Baldrian P."/>
            <person name="Spatafora J.W."/>
            <person name="Henrissat B."/>
            <person name="Nagy L.G."/>
            <person name="Aury J.M."/>
            <person name="Wincker P."/>
            <person name="Grigoriev I.V."/>
            <person name="Bonfante P."/>
            <person name="Martin F.M."/>
        </authorList>
    </citation>
    <scope>NUCLEOTIDE SEQUENCE [LARGE SCALE GENOMIC DNA]</scope>
    <source>
        <strain evidence="3 4">RN42</strain>
    </source>
</reference>
<dbReference type="Proteomes" id="UP000275078">
    <property type="component" value="Unassembled WGS sequence"/>
</dbReference>
<feature type="region of interest" description="Disordered" evidence="1">
    <location>
        <begin position="342"/>
        <end position="366"/>
    </location>
</feature>
<feature type="region of interest" description="Disordered" evidence="1">
    <location>
        <begin position="48"/>
        <end position="74"/>
    </location>
</feature>
<feature type="region of interest" description="Disordered" evidence="1">
    <location>
        <begin position="119"/>
        <end position="145"/>
    </location>
</feature>
<evidence type="ECO:0000256" key="1">
    <source>
        <dbReference type="SAM" id="MobiDB-lite"/>
    </source>
</evidence>
<keyword evidence="2" id="KW-0472">Membrane</keyword>
<feature type="compositionally biased region" description="Polar residues" evidence="1">
    <location>
        <begin position="691"/>
        <end position="704"/>
    </location>
</feature>
<keyword evidence="4" id="KW-1185">Reference proteome</keyword>
<accession>A0A3N4HGX7</accession>
<feature type="compositionally biased region" description="Polar residues" evidence="1">
    <location>
        <begin position="55"/>
        <end position="67"/>
    </location>
</feature>
<feature type="compositionally biased region" description="Low complexity" evidence="1">
    <location>
        <begin position="565"/>
        <end position="580"/>
    </location>
</feature>
<feature type="compositionally biased region" description="Basic and acidic residues" evidence="1">
    <location>
        <begin position="673"/>
        <end position="690"/>
    </location>
</feature>
<proteinExistence type="predicted"/>
<feature type="compositionally biased region" description="Basic and acidic residues" evidence="1">
    <location>
        <begin position="258"/>
        <end position="272"/>
    </location>
</feature>
<feature type="region of interest" description="Disordered" evidence="1">
    <location>
        <begin position="626"/>
        <end position="741"/>
    </location>
</feature>
<feature type="compositionally biased region" description="Polar residues" evidence="1">
    <location>
        <begin position="346"/>
        <end position="364"/>
    </location>
</feature>